<dbReference type="InterPro" id="IPR050346">
    <property type="entry name" value="FMO-like"/>
</dbReference>
<evidence type="ECO:0000313" key="7">
    <source>
        <dbReference type="Proteomes" id="UP000799439"/>
    </source>
</evidence>
<dbReference type="Proteomes" id="UP000799439">
    <property type="component" value="Unassembled WGS sequence"/>
</dbReference>
<keyword evidence="7" id="KW-1185">Reference proteome</keyword>
<dbReference type="Pfam" id="PF13450">
    <property type="entry name" value="NAD_binding_8"/>
    <property type="match status" value="1"/>
</dbReference>
<evidence type="ECO:0000256" key="2">
    <source>
        <dbReference type="ARBA" id="ARBA00022630"/>
    </source>
</evidence>
<comment type="caution">
    <text evidence="6">The sequence shown here is derived from an EMBL/GenBank/DDBJ whole genome shotgun (WGS) entry which is preliminary data.</text>
</comment>
<dbReference type="PIRSF" id="PIRSF000332">
    <property type="entry name" value="FMO"/>
    <property type="match status" value="1"/>
</dbReference>
<evidence type="ECO:0000256" key="3">
    <source>
        <dbReference type="ARBA" id="ARBA00022827"/>
    </source>
</evidence>
<dbReference type="OrthoDB" id="66881at2759"/>
<name>A0A9P4J7S2_9PEZI</name>
<keyword evidence="3" id="KW-0274">FAD</keyword>
<protein>
    <submittedName>
        <fullName evidence="6">FAD/NAD(P)-binding domain-containing protein</fullName>
    </submittedName>
</protein>
<evidence type="ECO:0000256" key="1">
    <source>
        <dbReference type="ARBA" id="ARBA00009183"/>
    </source>
</evidence>
<evidence type="ECO:0000256" key="5">
    <source>
        <dbReference type="ARBA" id="ARBA00023002"/>
    </source>
</evidence>
<sequence length="497" mass="55421">MGRQHIHVRNVAVIGAGVSGTAAAIRLKQRGLNVKLFERTDRIGGVWVFDERIPDEPSYPSTLPSYGFSGVADAKDLEEIAVSHAPPGPAYQGLKNNVSMIEMEMQTLPWDWDDEEFVQHSRLANYIERAAWKHELDQVVSFGTRVSKVFKDSDHWTVESVKLTRIDGKLVIHERKESFDAVVVASGHYHACNVPDIPGLVDWKQKYPDRVMHSKQYRHPDSFRGQNVLLVGAGVSSTDIAREIGPLARSVVQVSRGGQYDLSSAMLPPNGSRVGAIRSFDTLRRDSMETLTSDKDEPIPGSITLESGEKFCDFHRVVMCTGYHVSYPFLRQFHADGCSSADADDAVIVTDGQQTHNLHKDIFYIPDPTLAFIGVPYHVATFSLFDFQAVALAAVFSGAASLPDELQRREEYRARLAEKGAGRNFHSLKGLNHEQEYVEELVALANEEGTNSEPMIGHSQRFHDAYARRLVRIKDIRGAVRPDSDERAARALLPSCR</sequence>
<keyword evidence="2" id="KW-0285">Flavoprotein</keyword>
<proteinExistence type="inferred from homology"/>
<keyword evidence="4" id="KW-0521">NADP</keyword>
<gene>
    <name evidence="6" type="ORF">K461DRAFT_220960</name>
</gene>
<dbReference type="GO" id="GO:0050661">
    <property type="term" value="F:NADP binding"/>
    <property type="evidence" value="ECO:0007669"/>
    <property type="project" value="InterPro"/>
</dbReference>
<dbReference type="Pfam" id="PF00743">
    <property type="entry name" value="FMO-like"/>
    <property type="match status" value="1"/>
</dbReference>
<dbReference type="InterPro" id="IPR036188">
    <property type="entry name" value="FAD/NAD-bd_sf"/>
</dbReference>
<evidence type="ECO:0000313" key="6">
    <source>
        <dbReference type="EMBL" id="KAF2156306.1"/>
    </source>
</evidence>
<dbReference type="EMBL" id="ML996082">
    <property type="protein sequence ID" value="KAF2156306.1"/>
    <property type="molecule type" value="Genomic_DNA"/>
</dbReference>
<dbReference type="Gene3D" id="3.50.50.60">
    <property type="entry name" value="FAD/NAD(P)-binding domain"/>
    <property type="match status" value="2"/>
</dbReference>
<dbReference type="SUPFAM" id="SSF51905">
    <property type="entry name" value="FAD/NAD(P)-binding domain"/>
    <property type="match status" value="2"/>
</dbReference>
<reference evidence="6" key="1">
    <citation type="journal article" date="2020" name="Stud. Mycol.">
        <title>101 Dothideomycetes genomes: a test case for predicting lifestyles and emergence of pathogens.</title>
        <authorList>
            <person name="Haridas S."/>
            <person name="Albert R."/>
            <person name="Binder M."/>
            <person name="Bloem J."/>
            <person name="Labutti K."/>
            <person name="Salamov A."/>
            <person name="Andreopoulos B."/>
            <person name="Baker S."/>
            <person name="Barry K."/>
            <person name="Bills G."/>
            <person name="Bluhm B."/>
            <person name="Cannon C."/>
            <person name="Castanera R."/>
            <person name="Culley D."/>
            <person name="Daum C."/>
            <person name="Ezra D."/>
            <person name="Gonzalez J."/>
            <person name="Henrissat B."/>
            <person name="Kuo A."/>
            <person name="Liang C."/>
            <person name="Lipzen A."/>
            <person name="Lutzoni F."/>
            <person name="Magnuson J."/>
            <person name="Mondo S."/>
            <person name="Nolan M."/>
            <person name="Ohm R."/>
            <person name="Pangilinan J."/>
            <person name="Park H.-J."/>
            <person name="Ramirez L."/>
            <person name="Alfaro M."/>
            <person name="Sun H."/>
            <person name="Tritt A."/>
            <person name="Yoshinaga Y."/>
            <person name="Zwiers L.-H."/>
            <person name="Turgeon B."/>
            <person name="Goodwin S."/>
            <person name="Spatafora J."/>
            <person name="Crous P."/>
            <person name="Grigoriev I."/>
        </authorList>
    </citation>
    <scope>NUCLEOTIDE SEQUENCE</scope>
    <source>
        <strain evidence="6">CBS 260.36</strain>
    </source>
</reference>
<dbReference type="InterPro" id="IPR020946">
    <property type="entry name" value="Flavin_mOase-like"/>
</dbReference>
<organism evidence="6 7">
    <name type="scientific">Myriangium duriaei CBS 260.36</name>
    <dbReference type="NCBI Taxonomy" id="1168546"/>
    <lineage>
        <taxon>Eukaryota</taxon>
        <taxon>Fungi</taxon>
        <taxon>Dikarya</taxon>
        <taxon>Ascomycota</taxon>
        <taxon>Pezizomycotina</taxon>
        <taxon>Dothideomycetes</taxon>
        <taxon>Dothideomycetidae</taxon>
        <taxon>Myriangiales</taxon>
        <taxon>Myriangiaceae</taxon>
        <taxon>Myriangium</taxon>
    </lineage>
</organism>
<accession>A0A9P4J7S2</accession>
<comment type="similarity">
    <text evidence="1">Belongs to the FMO family.</text>
</comment>
<dbReference type="GO" id="GO:0050660">
    <property type="term" value="F:flavin adenine dinucleotide binding"/>
    <property type="evidence" value="ECO:0007669"/>
    <property type="project" value="InterPro"/>
</dbReference>
<dbReference type="InterPro" id="IPR000960">
    <property type="entry name" value="Flavin_mOase"/>
</dbReference>
<keyword evidence="5" id="KW-0560">Oxidoreductase</keyword>
<dbReference type="PRINTS" id="PR00419">
    <property type="entry name" value="ADXRDTASE"/>
</dbReference>
<dbReference type="PANTHER" id="PTHR23023">
    <property type="entry name" value="DIMETHYLANILINE MONOOXYGENASE"/>
    <property type="match status" value="1"/>
</dbReference>
<evidence type="ECO:0000256" key="4">
    <source>
        <dbReference type="ARBA" id="ARBA00022857"/>
    </source>
</evidence>
<dbReference type="AlphaFoldDB" id="A0A9P4J7S2"/>
<dbReference type="GO" id="GO:0004499">
    <property type="term" value="F:N,N-dimethylaniline monooxygenase activity"/>
    <property type="evidence" value="ECO:0007669"/>
    <property type="project" value="InterPro"/>
</dbReference>